<dbReference type="EMBL" id="CM051394">
    <property type="protein sequence ID" value="KAJ4727421.1"/>
    <property type="molecule type" value="Genomic_DNA"/>
</dbReference>
<organism evidence="1 2">
    <name type="scientific">Melia azedarach</name>
    <name type="common">Chinaberry tree</name>
    <dbReference type="NCBI Taxonomy" id="155640"/>
    <lineage>
        <taxon>Eukaryota</taxon>
        <taxon>Viridiplantae</taxon>
        <taxon>Streptophyta</taxon>
        <taxon>Embryophyta</taxon>
        <taxon>Tracheophyta</taxon>
        <taxon>Spermatophyta</taxon>
        <taxon>Magnoliopsida</taxon>
        <taxon>eudicotyledons</taxon>
        <taxon>Gunneridae</taxon>
        <taxon>Pentapetalae</taxon>
        <taxon>rosids</taxon>
        <taxon>malvids</taxon>
        <taxon>Sapindales</taxon>
        <taxon>Meliaceae</taxon>
        <taxon>Melia</taxon>
    </lineage>
</organism>
<dbReference type="Proteomes" id="UP001164539">
    <property type="component" value="Chromosome 1"/>
</dbReference>
<proteinExistence type="predicted"/>
<reference evidence="1 2" key="1">
    <citation type="journal article" date="2023" name="Science">
        <title>Complex scaffold remodeling in plant triterpene biosynthesis.</title>
        <authorList>
            <person name="De La Pena R."/>
            <person name="Hodgson H."/>
            <person name="Liu J.C."/>
            <person name="Stephenson M.J."/>
            <person name="Martin A.C."/>
            <person name="Owen C."/>
            <person name="Harkess A."/>
            <person name="Leebens-Mack J."/>
            <person name="Jimenez L.E."/>
            <person name="Osbourn A."/>
            <person name="Sattely E.S."/>
        </authorList>
    </citation>
    <scope>NUCLEOTIDE SEQUENCE [LARGE SCALE GENOMIC DNA]</scope>
    <source>
        <strain evidence="2">cv. JPN11</strain>
        <tissue evidence="1">Leaf</tissue>
    </source>
</reference>
<protein>
    <submittedName>
        <fullName evidence="1">2-oxoglutarate (2OG) and Fe(II)-dependent oxygenase superfamily protein</fullName>
    </submittedName>
</protein>
<name>A0ACC1YVC3_MELAZ</name>
<evidence type="ECO:0000313" key="2">
    <source>
        <dbReference type="Proteomes" id="UP001164539"/>
    </source>
</evidence>
<evidence type="ECO:0000313" key="1">
    <source>
        <dbReference type="EMBL" id="KAJ4727421.1"/>
    </source>
</evidence>
<comment type="caution">
    <text evidence="1">The sequence shown here is derived from an EMBL/GenBank/DDBJ whole genome shotgun (WGS) entry which is preliminary data.</text>
</comment>
<sequence>MAEAEVLQLYELRFSDLKLLSSGTASSSIEEIGRLETIRISVMKTLGPGGPGLLSITDVPHASILRRKLLPLARKLALLNPDDRKRVLKEHNLGSDVPLKNPDRNVSSFAMQLRYELSLESTQSKVSSIVDELMNLGQDHLIVDTTRLLAVDEFKNLGNTFKELGFCMMDLGLCLAKICDGAIGGQELEQSLLESCTAKGRLIHYHSTLDSIVLKEAGRKGRSSKRLASPKRDQERCTNVDRESNERGFFGSSSNLWQQWHYDYGVFTVLTDPLFILPSCLPENTGKDQFALTCDQECPSPSGHVYLQIFDPNKNKVQMVQSSPESFIIQVGESADILSKGKLRSTLHCVCRPAKLENLSRETFVVFLQPAWNKTFSISDYPLENCNLADQGSGVADEENHLAREHSNKLTEEIQKVIPPLLSRLKDGMTFAEFSRNTTKQYYGGGGLQSNR</sequence>
<keyword evidence="2" id="KW-1185">Reference proteome</keyword>
<gene>
    <name evidence="1" type="ORF">OWV82_000524</name>
</gene>
<accession>A0ACC1YVC3</accession>